<dbReference type="Pfam" id="PF00248">
    <property type="entry name" value="Aldo_ket_red"/>
    <property type="match status" value="1"/>
</dbReference>
<keyword evidence="8" id="KW-1185">Reference proteome</keyword>
<dbReference type="PANTHER" id="PTHR11732">
    <property type="entry name" value="ALDO/KETO REDUCTASE"/>
    <property type="match status" value="1"/>
</dbReference>
<dbReference type="PRINTS" id="PR00069">
    <property type="entry name" value="ALDKETRDTASE"/>
</dbReference>
<protein>
    <recommendedName>
        <fullName evidence="6">NADP-dependent oxidoreductase domain-containing protein</fullName>
    </recommendedName>
</protein>
<dbReference type="InterPro" id="IPR023210">
    <property type="entry name" value="NADP_OxRdtase_dom"/>
</dbReference>
<proteinExistence type="inferred from homology"/>
<dbReference type="GO" id="GO:0016491">
    <property type="term" value="F:oxidoreductase activity"/>
    <property type="evidence" value="ECO:0007669"/>
    <property type="project" value="InterPro"/>
</dbReference>
<dbReference type="InterPro" id="IPR036812">
    <property type="entry name" value="NAD(P)_OxRdtase_dom_sf"/>
</dbReference>
<dbReference type="PROSITE" id="PS00063">
    <property type="entry name" value="ALDOKETO_REDUCTASE_3"/>
    <property type="match status" value="1"/>
</dbReference>
<dbReference type="InterPro" id="IPR018170">
    <property type="entry name" value="Aldo/ket_reductase_CS"/>
</dbReference>
<comment type="similarity">
    <text evidence="1">Belongs to the aldo/keto reductase family.</text>
</comment>
<name>A0A8X8YA42_SALSN</name>
<dbReference type="Proteomes" id="UP000298416">
    <property type="component" value="Unassembled WGS sequence"/>
</dbReference>
<evidence type="ECO:0000313" key="7">
    <source>
        <dbReference type="EMBL" id="KAG6428871.1"/>
    </source>
</evidence>
<dbReference type="EMBL" id="PNBA02000003">
    <property type="protein sequence ID" value="KAG6428871.1"/>
    <property type="molecule type" value="Genomic_DNA"/>
</dbReference>
<dbReference type="GO" id="GO:0035835">
    <property type="term" value="P:indole alkaloid biosynthetic process"/>
    <property type="evidence" value="ECO:0007669"/>
    <property type="project" value="UniProtKB-ARBA"/>
</dbReference>
<evidence type="ECO:0000256" key="3">
    <source>
        <dbReference type="PIRSR" id="PIRSR000097-1"/>
    </source>
</evidence>
<evidence type="ECO:0000313" key="8">
    <source>
        <dbReference type="Proteomes" id="UP000298416"/>
    </source>
</evidence>
<dbReference type="PROSITE" id="PS00062">
    <property type="entry name" value="ALDOKETO_REDUCTASE_2"/>
    <property type="match status" value="1"/>
</dbReference>
<organism evidence="7">
    <name type="scientific">Salvia splendens</name>
    <name type="common">Scarlet sage</name>
    <dbReference type="NCBI Taxonomy" id="180675"/>
    <lineage>
        <taxon>Eukaryota</taxon>
        <taxon>Viridiplantae</taxon>
        <taxon>Streptophyta</taxon>
        <taxon>Embryophyta</taxon>
        <taxon>Tracheophyta</taxon>
        <taxon>Spermatophyta</taxon>
        <taxon>Magnoliopsida</taxon>
        <taxon>eudicotyledons</taxon>
        <taxon>Gunneridae</taxon>
        <taxon>Pentapetalae</taxon>
        <taxon>asterids</taxon>
        <taxon>lamiids</taxon>
        <taxon>Lamiales</taxon>
        <taxon>Lamiaceae</taxon>
        <taxon>Nepetoideae</taxon>
        <taxon>Mentheae</taxon>
        <taxon>Salviinae</taxon>
        <taxon>Salvia</taxon>
        <taxon>Salvia subgen. Calosphace</taxon>
        <taxon>core Calosphace</taxon>
    </lineage>
</organism>
<dbReference type="AlphaFoldDB" id="A0A8X8YA42"/>
<feature type="domain" description="NADP-dependent oxidoreductase" evidence="6">
    <location>
        <begin position="17"/>
        <end position="285"/>
    </location>
</feature>
<feature type="active site" description="Proton donor" evidence="3">
    <location>
        <position position="52"/>
    </location>
</feature>
<dbReference type="Gene3D" id="3.20.20.100">
    <property type="entry name" value="NADP-dependent oxidoreductase domain"/>
    <property type="match status" value="1"/>
</dbReference>
<gene>
    <name evidence="7" type="ORF">SASPL_106910</name>
</gene>
<keyword evidence="2" id="KW-0521">NADP</keyword>
<dbReference type="PROSITE" id="PS00798">
    <property type="entry name" value="ALDOKETO_REDUCTASE_1"/>
    <property type="match status" value="1"/>
</dbReference>
<accession>A0A8X8YA42</accession>
<comment type="caution">
    <text evidence="7">The sequence shown here is derived from an EMBL/GenBank/DDBJ whole genome shotgun (WGS) entry which is preliminary data.</text>
</comment>
<evidence type="ECO:0000256" key="4">
    <source>
        <dbReference type="PIRSR" id="PIRSR000097-2"/>
    </source>
</evidence>
<evidence type="ECO:0000256" key="5">
    <source>
        <dbReference type="PIRSR" id="PIRSR000097-3"/>
    </source>
</evidence>
<dbReference type="InterPro" id="IPR020471">
    <property type="entry name" value="AKR"/>
</dbReference>
<reference evidence="7" key="1">
    <citation type="submission" date="2018-01" db="EMBL/GenBank/DDBJ databases">
        <authorList>
            <person name="Mao J.F."/>
        </authorList>
    </citation>
    <scope>NUCLEOTIDE SEQUENCE</scope>
    <source>
        <strain evidence="7">Huo1</strain>
        <tissue evidence="7">Leaf</tissue>
    </source>
</reference>
<feature type="binding site" evidence="4">
    <location>
        <position position="112"/>
    </location>
    <ligand>
        <name>substrate</name>
    </ligand>
</feature>
<dbReference type="PIRSF" id="PIRSF000097">
    <property type="entry name" value="AKR"/>
    <property type="match status" value="1"/>
</dbReference>
<evidence type="ECO:0000256" key="1">
    <source>
        <dbReference type="ARBA" id="ARBA00007905"/>
    </source>
</evidence>
<evidence type="ECO:0000256" key="2">
    <source>
        <dbReference type="ARBA" id="ARBA00022857"/>
    </source>
</evidence>
<dbReference type="FunFam" id="3.20.20.100:FF:000013">
    <property type="entry name" value="NADPH-dependent codeinone reductase 1-1"/>
    <property type="match status" value="1"/>
</dbReference>
<dbReference type="OrthoDB" id="416253at2759"/>
<feature type="site" description="Lowers pKa of active site Tyr" evidence="5">
    <location>
        <position position="81"/>
    </location>
</feature>
<dbReference type="SUPFAM" id="SSF51430">
    <property type="entry name" value="NAD(P)-linked oxidoreductase"/>
    <property type="match status" value="1"/>
</dbReference>
<reference evidence="7" key="2">
    <citation type="submission" date="2020-08" db="EMBL/GenBank/DDBJ databases">
        <title>Plant Genome Project.</title>
        <authorList>
            <person name="Zhang R.-G."/>
        </authorList>
    </citation>
    <scope>NUCLEOTIDE SEQUENCE</scope>
    <source>
        <strain evidence="7">Huo1</strain>
        <tissue evidence="7">Leaf</tissue>
    </source>
</reference>
<sequence length="316" mass="35911">MRGDQVRLNNGLIMPVIGMGTYTFKNDRKSTEQAVQLALKMGYRHFDTARIYGSEAALGGALNEAIANGIVEREEVFVTSKLWGSHHHDPVSALQKTLMIMGMEYIDMYLVHWPVRLKAWVCDPIPKEDEFEPLCLDVTWSGMEKCLEMGLCRGIGVSNFSCKKLQNLLDFAFVPPAINQVEMHPMWKQKKLRDFCRDQNIHVSAYSPLGGPGNLWGSTVVIEDPLIKSLALKHRATPAQIALSWGLSKDVSVIVKSFNQERMRENKGALDLKLEDEEILEIDSMFKEMKILRGEVFVNQSTSPYKTLQDLWDYEI</sequence>
<evidence type="ECO:0000259" key="6">
    <source>
        <dbReference type="Pfam" id="PF00248"/>
    </source>
</evidence>